<dbReference type="AlphaFoldDB" id="A0A9P0KBB0"/>
<dbReference type="PANTHER" id="PTHR19446">
    <property type="entry name" value="REVERSE TRANSCRIPTASES"/>
    <property type="match status" value="1"/>
</dbReference>
<accession>A0A9P0KBB0</accession>
<gene>
    <name evidence="1" type="ORF">ACAOBT_LOCUS8520</name>
</gene>
<name>A0A9P0KBB0_ACAOB</name>
<dbReference type="Proteomes" id="UP001152888">
    <property type="component" value="Unassembled WGS sequence"/>
</dbReference>
<organism evidence="1 2">
    <name type="scientific">Acanthoscelides obtectus</name>
    <name type="common">Bean weevil</name>
    <name type="synonym">Bruchus obtectus</name>
    <dbReference type="NCBI Taxonomy" id="200917"/>
    <lineage>
        <taxon>Eukaryota</taxon>
        <taxon>Metazoa</taxon>
        <taxon>Ecdysozoa</taxon>
        <taxon>Arthropoda</taxon>
        <taxon>Hexapoda</taxon>
        <taxon>Insecta</taxon>
        <taxon>Pterygota</taxon>
        <taxon>Neoptera</taxon>
        <taxon>Endopterygota</taxon>
        <taxon>Coleoptera</taxon>
        <taxon>Polyphaga</taxon>
        <taxon>Cucujiformia</taxon>
        <taxon>Chrysomeloidea</taxon>
        <taxon>Chrysomelidae</taxon>
        <taxon>Bruchinae</taxon>
        <taxon>Bruchini</taxon>
        <taxon>Acanthoscelides</taxon>
    </lineage>
</organism>
<proteinExistence type="predicted"/>
<protein>
    <recommendedName>
        <fullName evidence="3">Reverse transcriptase</fullName>
    </recommendedName>
</protein>
<dbReference type="EMBL" id="CAKOFQ010006766">
    <property type="protein sequence ID" value="CAH1969742.1"/>
    <property type="molecule type" value="Genomic_DNA"/>
</dbReference>
<reference evidence="1" key="1">
    <citation type="submission" date="2022-03" db="EMBL/GenBank/DDBJ databases">
        <authorList>
            <person name="Sayadi A."/>
        </authorList>
    </citation>
    <scope>NUCLEOTIDE SEQUENCE</scope>
</reference>
<sequence length="104" mass="11688">MNNAITTGSFPAIWKRAELILLQKRHKRLTVAADFRPISLLDAAGKLQECMILERLLEVNETISARKYGFRRAGVPSQVIEMADIYIQSESSCFSGLTDDSELE</sequence>
<evidence type="ECO:0000313" key="1">
    <source>
        <dbReference type="EMBL" id="CAH1969742.1"/>
    </source>
</evidence>
<dbReference type="OrthoDB" id="6778811at2759"/>
<comment type="caution">
    <text evidence="1">The sequence shown here is derived from an EMBL/GenBank/DDBJ whole genome shotgun (WGS) entry which is preliminary data.</text>
</comment>
<evidence type="ECO:0000313" key="2">
    <source>
        <dbReference type="Proteomes" id="UP001152888"/>
    </source>
</evidence>
<keyword evidence="2" id="KW-1185">Reference proteome</keyword>
<evidence type="ECO:0008006" key="3">
    <source>
        <dbReference type="Google" id="ProtNLM"/>
    </source>
</evidence>